<dbReference type="EMBL" id="CACRXK020011484">
    <property type="protein sequence ID" value="CAB4021525.1"/>
    <property type="molecule type" value="Genomic_DNA"/>
</dbReference>
<name>A0A7D9J476_PARCT</name>
<dbReference type="PANTHER" id="PTHR37984">
    <property type="entry name" value="PROTEIN CBG26694"/>
    <property type="match status" value="1"/>
</dbReference>
<organism evidence="3 4">
    <name type="scientific">Paramuricea clavata</name>
    <name type="common">Red gorgonian</name>
    <name type="synonym">Violescent sea-whip</name>
    <dbReference type="NCBI Taxonomy" id="317549"/>
    <lineage>
        <taxon>Eukaryota</taxon>
        <taxon>Metazoa</taxon>
        <taxon>Cnidaria</taxon>
        <taxon>Anthozoa</taxon>
        <taxon>Octocorallia</taxon>
        <taxon>Malacalcyonacea</taxon>
        <taxon>Plexauridae</taxon>
        <taxon>Paramuricea</taxon>
    </lineage>
</organism>
<dbReference type="InterPro" id="IPR041577">
    <property type="entry name" value="RT_RNaseH_2"/>
</dbReference>
<evidence type="ECO:0000313" key="3">
    <source>
        <dbReference type="EMBL" id="CAB4021525.1"/>
    </source>
</evidence>
<dbReference type="InterPro" id="IPR050951">
    <property type="entry name" value="Retrovirus_Pol_polyprotein"/>
</dbReference>
<comment type="caution">
    <text evidence="3">The sequence shown here is derived from an EMBL/GenBank/DDBJ whole genome shotgun (WGS) entry which is preliminary data.</text>
</comment>
<dbReference type="Gene3D" id="3.30.70.270">
    <property type="match status" value="2"/>
</dbReference>
<keyword evidence="1" id="KW-0511">Multifunctional enzyme</keyword>
<dbReference type="InterPro" id="IPR043128">
    <property type="entry name" value="Rev_trsase/Diguanyl_cyclase"/>
</dbReference>
<sequence length="443" mass="49655">MKTRGFNAQVIINNSLAKVLADTDASISVCGREQSQEWNLLSRMVPTTTKIKPYNSPTIPVIGIAKCAVTFVSTSIPVDWHIIDTPCEPILAGESAVQLGIIQFDPKPEVYQPVQLIQCSKKEALQDILKKYPQNFEGLERIRTEIDKIVAQNVIEEHPPTEPAPWVSNAVIAPKSDGAICMTLDARNVNKAIQASNLLIPRKEGIKAKLSRGAKVFSKMDFKSAFWQLELHPDCRYLTVFHATINYTDISDSPWASTTTSRQSGSIKAHHTESNADFIPNFAQHAAKLRELTKKNSRFTWTKEHHSAYEALIERFTVNTLLEYFDMSKPSFIFTDAHTTGLGAMLAQGDTPESAKPIAIASRTTDKAEQRYPQIDLEALGIDFALRRFRNYILGSPTDIQVITDHKPLCSIFNGNRKGRIKLRHQDIRFTVIYQCGKVNQSD</sequence>
<accession>A0A7D9J476</accession>
<dbReference type="CDD" id="cd00303">
    <property type="entry name" value="retropepsin_like"/>
    <property type="match status" value="1"/>
</dbReference>
<dbReference type="AlphaFoldDB" id="A0A7D9J476"/>
<protein>
    <recommendedName>
        <fullName evidence="2">Reverse transcriptase/retrotransposon-derived protein RNase H-like domain-containing protein</fullName>
    </recommendedName>
</protein>
<dbReference type="Pfam" id="PF17919">
    <property type="entry name" value="RT_RNaseH_2"/>
    <property type="match status" value="1"/>
</dbReference>
<dbReference type="Gene3D" id="3.10.10.10">
    <property type="entry name" value="HIV Type 1 Reverse Transcriptase, subunit A, domain 1"/>
    <property type="match status" value="1"/>
</dbReference>
<evidence type="ECO:0000313" key="4">
    <source>
        <dbReference type="Proteomes" id="UP001152795"/>
    </source>
</evidence>
<evidence type="ECO:0000256" key="1">
    <source>
        <dbReference type="ARBA" id="ARBA00023268"/>
    </source>
</evidence>
<dbReference type="InterPro" id="IPR043502">
    <property type="entry name" value="DNA/RNA_pol_sf"/>
</dbReference>
<reference evidence="3" key="1">
    <citation type="submission" date="2020-04" db="EMBL/GenBank/DDBJ databases">
        <authorList>
            <person name="Alioto T."/>
            <person name="Alioto T."/>
            <person name="Gomez Garrido J."/>
        </authorList>
    </citation>
    <scope>NUCLEOTIDE SEQUENCE</scope>
    <source>
        <strain evidence="3">A484AB</strain>
    </source>
</reference>
<proteinExistence type="predicted"/>
<gene>
    <name evidence="3" type="ORF">PACLA_8A050748</name>
</gene>
<evidence type="ECO:0000259" key="2">
    <source>
        <dbReference type="Pfam" id="PF17919"/>
    </source>
</evidence>
<dbReference type="Proteomes" id="UP001152795">
    <property type="component" value="Unassembled WGS sequence"/>
</dbReference>
<keyword evidence="4" id="KW-1185">Reference proteome</keyword>
<feature type="domain" description="Reverse transcriptase/retrotransposon-derived protein RNase H-like" evidence="2">
    <location>
        <begin position="301"/>
        <end position="399"/>
    </location>
</feature>
<dbReference type="PANTHER" id="PTHR37984:SF5">
    <property type="entry name" value="PROTEIN NYNRIN-LIKE"/>
    <property type="match status" value="1"/>
</dbReference>
<dbReference type="GO" id="GO:0003824">
    <property type="term" value="F:catalytic activity"/>
    <property type="evidence" value="ECO:0007669"/>
    <property type="project" value="UniProtKB-KW"/>
</dbReference>
<dbReference type="CDD" id="cd09274">
    <property type="entry name" value="RNase_HI_RT_Ty3"/>
    <property type="match status" value="1"/>
</dbReference>
<dbReference type="SUPFAM" id="SSF56672">
    <property type="entry name" value="DNA/RNA polymerases"/>
    <property type="match status" value="1"/>
</dbReference>